<keyword evidence="4" id="KW-0926">Vacuole</keyword>
<dbReference type="GO" id="GO:0006623">
    <property type="term" value="P:protein targeting to vacuole"/>
    <property type="evidence" value="ECO:0007669"/>
    <property type="project" value="InterPro"/>
</dbReference>
<dbReference type="GeneID" id="19201397"/>
<comment type="function">
    <text evidence="4">Required for vacuolar assembly and vacuolar traffic.</text>
</comment>
<dbReference type="InterPro" id="IPR015943">
    <property type="entry name" value="WD40/YVTN_repeat-like_dom_sf"/>
</dbReference>
<evidence type="ECO:0000313" key="8">
    <source>
        <dbReference type="EMBL" id="EIW76424.1"/>
    </source>
</evidence>
<keyword evidence="2 4" id="KW-0813">Transport</keyword>
<dbReference type="InterPro" id="IPR001680">
    <property type="entry name" value="WD40_rpt"/>
</dbReference>
<reference evidence="9" key="1">
    <citation type="journal article" date="2012" name="Science">
        <title>The Paleozoic origin of enzymatic lignin decomposition reconstructed from 31 fungal genomes.</title>
        <authorList>
            <person name="Floudas D."/>
            <person name="Binder M."/>
            <person name="Riley R."/>
            <person name="Barry K."/>
            <person name="Blanchette R.A."/>
            <person name="Henrissat B."/>
            <person name="Martinez A.T."/>
            <person name="Otillar R."/>
            <person name="Spatafora J.W."/>
            <person name="Yadav J.S."/>
            <person name="Aerts A."/>
            <person name="Benoit I."/>
            <person name="Boyd A."/>
            <person name="Carlson A."/>
            <person name="Copeland A."/>
            <person name="Coutinho P.M."/>
            <person name="de Vries R.P."/>
            <person name="Ferreira P."/>
            <person name="Findley K."/>
            <person name="Foster B."/>
            <person name="Gaskell J."/>
            <person name="Glotzer D."/>
            <person name="Gorecki P."/>
            <person name="Heitman J."/>
            <person name="Hesse C."/>
            <person name="Hori C."/>
            <person name="Igarashi K."/>
            <person name="Jurgens J.A."/>
            <person name="Kallen N."/>
            <person name="Kersten P."/>
            <person name="Kohler A."/>
            <person name="Kuees U."/>
            <person name="Kumar T.K.A."/>
            <person name="Kuo A."/>
            <person name="LaButti K."/>
            <person name="Larrondo L.F."/>
            <person name="Lindquist E."/>
            <person name="Ling A."/>
            <person name="Lombard V."/>
            <person name="Lucas S."/>
            <person name="Lundell T."/>
            <person name="Martin R."/>
            <person name="McLaughlin D.J."/>
            <person name="Morgenstern I."/>
            <person name="Morin E."/>
            <person name="Murat C."/>
            <person name="Nagy L.G."/>
            <person name="Nolan M."/>
            <person name="Ohm R.A."/>
            <person name="Patyshakuliyeva A."/>
            <person name="Rokas A."/>
            <person name="Ruiz-Duenas F.J."/>
            <person name="Sabat G."/>
            <person name="Salamov A."/>
            <person name="Samejima M."/>
            <person name="Schmutz J."/>
            <person name="Slot J.C."/>
            <person name="St John F."/>
            <person name="Stenlid J."/>
            <person name="Sun H."/>
            <person name="Sun S."/>
            <person name="Syed K."/>
            <person name="Tsang A."/>
            <person name="Wiebenga A."/>
            <person name="Young D."/>
            <person name="Pisabarro A."/>
            <person name="Eastwood D.C."/>
            <person name="Martin F."/>
            <person name="Cullen D."/>
            <person name="Grigoriev I.V."/>
            <person name="Hibbett D.S."/>
        </authorList>
    </citation>
    <scope>NUCLEOTIDE SEQUENCE [LARGE SCALE GENOMIC DNA]</scope>
    <source>
        <strain evidence="9">RWD-64-598 SS2</strain>
    </source>
</reference>
<dbReference type="InterPro" id="IPR045111">
    <property type="entry name" value="Vps41/Vps8"/>
</dbReference>
<dbReference type="InterPro" id="IPR036322">
    <property type="entry name" value="WD40_repeat_dom_sf"/>
</dbReference>
<dbReference type="OrthoDB" id="244107at2759"/>
<dbReference type="GO" id="GO:0000329">
    <property type="term" value="C:fungal-type vacuole membrane"/>
    <property type="evidence" value="ECO:0007669"/>
    <property type="project" value="UniProtKB-UniRule"/>
</dbReference>
<evidence type="ECO:0000256" key="5">
    <source>
        <dbReference type="PROSITE-ProRule" id="PRU01006"/>
    </source>
</evidence>
<dbReference type="Gene3D" id="2.130.10.10">
    <property type="entry name" value="YVTN repeat-like/Quinoprotein amine dehydrogenase"/>
    <property type="match status" value="1"/>
</dbReference>
<dbReference type="PANTHER" id="PTHR12616">
    <property type="entry name" value="VACUOLAR PROTEIN SORTING VPS41"/>
    <property type="match status" value="1"/>
</dbReference>
<dbReference type="GO" id="GO:0030897">
    <property type="term" value="C:HOPS complex"/>
    <property type="evidence" value="ECO:0007669"/>
    <property type="project" value="UniProtKB-UniRule"/>
</dbReference>
<evidence type="ECO:0000256" key="1">
    <source>
        <dbReference type="ARBA" id="ARBA00009582"/>
    </source>
</evidence>
<dbReference type="GO" id="GO:0005770">
    <property type="term" value="C:late endosome"/>
    <property type="evidence" value="ECO:0007669"/>
    <property type="project" value="UniProtKB-UniRule"/>
</dbReference>
<dbReference type="AlphaFoldDB" id="A0A5M3MC03"/>
<dbReference type="Proteomes" id="UP000053558">
    <property type="component" value="Unassembled WGS sequence"/>
</dbReference>
<feature type="domain" description="Vps41 beta-propeller" evidence="7">
    <location>
        <begin position="33"/>
        <end position="289"/>
    </location>
</feature>
<gene>
    <name evidence="8" type="ORF">CONPUDRAFT_139768</name>
</gene>
<dbReference type="InterPro" id="IPR000547">
    <property type="entry name" value="Clathrin_H-chain/VPS_repeat"/>
</dbReference>
<dbReference type="FunFam" id="1.25.40.10:FF:000350">
    <property type="entry name" value="Vacuolar protein sorting-associated protein 41 homolog"/>
    <property type="match status" value="1"/>
</dbReference>
<dbReference type="EMBL" id="JH711586">
    <property type="protein sequence ID" value="EIW76424.1"/>
    <property type="molecule type" value="Genomic_DNA"/>
</dbReference>
<dbReference type="SMART" id="SM00320">
    <property type="entry name" value="WD40"/>
    <property type="match status" value="2"/>
</dbReference>
<evidence type="ECO:0000256" key="4">
    <source>
        <dbReference type="PIRNR" id="PIRNR028921"/>
    </source>
</evidence>
<accession>A0A5M3MC03</accession>
<feature type="region of interest" description="Disordered" evidence="6">
    <location>
        <begin position="294"/>
        <end position="333"/>
    </location>
</feature>
<dbReference type="PROSITE" id="PS50236">
    <property type="entry name" value="CHCR"/>
    <property type="match status" value="1"/>
</dbReference>
<dbReference type="Pfam" id="PF23556">
    <property type="entry name" value="TPR_Vps41"/>
    <property type="match status" value="1"/>
</dbReference>
<protein>
    <recommendedName>
        <fullName evidence="4">Vacuolar protein sorting-associated protein 41</fullName>
    </recommendedName>
</protein>
<dbReference type="InterPro" id="IPR011990">
    <property type="entry name" value="TPR-like_helical_dom_sf"/>
</dbReference>
<comment type="caution">
    <text evidence="8">The sequence shown here is derived from an EMBL/GenBank/DDBJ whole genome shotgun (WGS) entry which is preliminary data.</text>
</comment>
<feature type="repeat" description="CHCR" evidence="5">
    <location>
        <begin position="696"/>
        <end position="840"/>
    </location>
</feature>
<evidence type="ECO:0000256" key="2">
    <source>
        <dbReference type="ARBA" id="ARBA00022448"/>
    </source>
</evidence>
<feature type="region of interest" description="Disordered" evidence="6">
    <location>
        <begin position="1"/>
        <end position="38"/>
    </location>
</feature>
<sequence>MTEEDGDEEEEEAEEDDDDDDEEEDEEDEEPALKYERLSAPVDTLLRKDSASAVAVSSDRIALGTHAGYVHILKLNGERVKSYKPHTASILDMSLDATGDFFTTASIDGQIAIHSLSTPENYVFDMKRPMRTVALEPGFARKKSRAFVCGGMAGTLILREKSWFGHSETTLHSGEGPIYQVRWRDRLIVWANDLGVKLYDTASQSRIAFIDRPPDSPRADLFKCTLYWQDDSTLILGWADHIKVLRIRTRTRNSTGVAGSAGLTSSPPLVVEVTAVFQLDCMIAGIVPHTLSPASVSPPHSHSHSKESSLSTNGTVENGKDSSSNSLSGSGTGAKSLPLTSFLVLAYSPPDTYGDEATQDRARQARKAAERPELRIISRAGEELTADALGVANFQAWSCNDYVLAEVGALDPGLSVVPPAAGAAGALRVQARRSYVVVSPKDIVVVRPRDRRDHIAWLVEHQRYDEALGEVEKLGDEELGEGEARIDANAIGERYIKHLVGEGDFVKAAKLCPKVCGHDVKQWEDWIFLFAQKQELQAIIPYIPVDSPQLGHMVYEMVIGHYLTHDKHALFETIKSWPKTIYDIPAVINAIQSALDRSPSTSSATSISSSSRSTTPDAVLLMECLAELYTANRQYGKALPFYLRLRRPNVFELIREHNLFTDVQDQALLLVEFDQELIEKRRREGVEVDEGGSEAIRLLVDHTYSIPIRRVVQQIESRPHFLFLYLDALSKKDPHLTSSFADLQVKLCADYAPSRLIDFLRQSNYYNLEAAYKACGERDLVPEMVFLLGRMGNNKQALTLIIERLGDVERAIEFAKEQADDDLWEDLLKYSETRPAFIRGLLENVGVEIDPVRLVRRIKNGLEIPGLKDALIKILHDFHLQISLLEGCQTILEGDGAYLTRVRQRSQMSGFFLGDKSECMICSKPLLRAPQDLLLLFLCRHVVHAACVPDLSLDDLPWANDGVGIRASLSGRIAFTSVIRARIHQGCPVCLRQSEGEVL</sequence>
<feature type="compositionally biased region" description="Acidic residues" evidence="6">
    <location>
        <begin position="1"/>
        <end position="30"/>
    </location>
</feature>
<evidence type="ECO:0000313" key="9">
    <source>
        <dbReference type="Proteomes" id="UP000053558"/>
    </source>
</evidence>
<keyword evidence="3 4" id="KW-0653">Protein transport</keyword>
<dbReference type="GO" id="GO:0009267">
    <property type="term" value="P:cellular response to starvation"/>
    <property type="evidence" value="ECO:0007669"/>
    <property type="project" value="TreeGrafter"/>
</dbReference>
<dbReference type="InterPro" id="IPR016902">
    <property type="entry name" value="Vps41"/>
</dbReference>
<name>A0A5M3MC03_CONPW</name>
<dbReference type="PIRSF" id="PIRSF028921">
    <property type="entry name" value="VPS41"/>
    <property type="match status" value="1"/>
</dbReference>
<dbReference type="KEGG" id="cput:CONPUDRAFT_139768"/>
<dbReference type="RefSeq" id="XP_007773652.1">
    <property type="nucleotide sequence ID" value="XM_007775462.1"/>
</dbReference>
<evidence type="ECO:0000256" key="3">
    <source>
        <dbReference type="ARBA" id="ARBA00022927"/>
    </source>
</evidence>
<comment type="similarity">
    <text evidence="1 4">Belongs to the VPS41 family.</text>
</comment>
<evidence type="ECO:0000259" key="7">
    <source>
        <dbReference type="Pfam" id="PF23411"/>
    </source>
</evidence>
<keyword evidence="9" id="KW-1185">Reference proteome</keyword>
<dbReference type="Pfam" id="PF23411">
    <property type="entry name" value="Beta-prop_Vps41"/>
    <property type="match status" value="1"/>
</dbReference>
<dbReference type="GO" id="GO:0016236">
    <property type="term" value="P:macroautophagy"/>
    <property type="evidence" value="ECO:0007669"/>
    <property type="project" value="TreeGrafter"/>
</dbReference>
<dbReference type="SUPFAM" id="SSF50978">
    <property type="entry name" value="WD40 repeat-like"/>
    <property type="match status" value="1"/>
</dbReference>
<dbReference type="Gene3D" id="1.25.40.10">
    <property type="entry name" value="Tetratricopeptide repeat domain"/>
    <property type="match status" value="1"/>
</dbReference>
<dbReference type="PANTHER" id="PTHR12616:SF1">
    <property type="entry name" value="VACUOLAR PROTEIN SORTING-ASSOCIATED PROTEIN 41 HOMOLOG"/>
    <property type="match status" value="1"/>
</dbReference>
<dbReference type="OMA" id="CYIRLQD"/>
<proteinExistence type="inferred from homology"/>
<dbReference type="SMART" id="SM00299">
    <property type="entry name" value="CLH"/>
    <property type="match status" value="1"/>
</dbReference>
<evidence type="ECO:0000256" key="6">
    <source>
        <dbReference type="SAM" id="MobiDB-lite"/>
    </source>
</evidence>
<organism evidence="8 9">
    <name type="scientific">Coniophora puteana (strain RWD-64-598)</name>
    <name type="common">Brown rot fungus</name>
    <dbReference type="NCBI Taxonomy" id="741705"/>
    <lineage>
        <taxon>Eukaryota</taxon>
        <taxon>Fungi</taxon>
        <taxon>Dikarya</taxon>
        <taxon>Basidiomycota</taxon>
        <taxon>Agaricomycotina</taxon>
        <taxon>Agaricomycetes</taxon>
        <taxon>Agaricomycetidae</taxon>
        <taxon>Boletales</taxon>
        <taxon>Coniophorineae</taxon>
        <taxon>Coniophoraceae</taxon>
        <taxon>Coniophora</taxon>
    </lineage>
</organism>
<dbReference type="GO" id="GO:0034058">
    <property type="term" value="P:endosomal vesicle fusion"/>
    <property type="evidence" value="ECO:0007669"/>
    <property type="project" value="UniProtKB-UniRule"/>
</dbReference>
<dbReference type="InterPro" id="IPR057780">
    <property type="entry name" value="Beta-prop_Vps41"/>
</dbReference>
<comment type="subcellular location">
    <subcellularLocation>
        <location evidence="4">Vacuole</location>
    </subcellularLocation>
</comment>